<protein>
    <recommendedName>
        <fullName evidence="4">MARVEL domain-containing protein</fullName>
    </recommendedName>
</protein>
<evidence type="ECO:0008006" key="4">
    <source>
        <dbReference type="Google" id="ProtNLM"/>
    </source>
</evidence>
<organism evidence="2 3">
    <name type="scientific">Hypsibius exemplaris</name>
    <name type="common">Freshwater tardigrade</name>
    <dbReference type="NCBI Taxonomy" id="2072580"/>
    <lineage>
        <taxon>Eukaryota</taxon>
        <taxon>Metazoa</taxon>
        <taxon>Ecdysozoa</taxon>
        <taxon>Tardigrada</taxon>
        <taxon>Eutardigrada</taxon>
        <taxon>Parachela</taxon>
        <taxon>Hypsibioidea</taxon>
        <taxon>Hypsibiidae</taxon>
        <taxon>Hypsibius</taxon>
    </lineage>
</organism>
<keyword evidence="3" id="KW-1185">Reference proteome</keyword>
<dbReference type="EMBL" id="MTYJ01000002">
    <property type="protein sequence ID" value="OQV25582.1"/>
    <property type="molecule type" value="Genomic_DNA"/>
</dbReference>
<proteinExistence type="predicted"/>
<feature type="transmembrane region" description="Helical" evidence="1">
    <location>
        <begin position="46"/>
        <end position="68"/>
    </location>
</feature>
<evidence type="ECO:0000256" key="1">
    <source>
        <dbReference type="SAM" id="Phobius"/>
    </source>
</evidence>
<feature type="transmembrane region" description="Helical" evidence="1">
    <location>
        <begin position="123"/>
        <end position="140"/>
    </location>
</feature>
<keyword evidence="1" id="KW-1133">Transmembrane helix</keyword>
<gene>
    <name evidence="2" type="ORF">BV898_00518</name>
</gene>
<dbReference type="OrthoDB" id="10451104at2759"/>
<dbReference type="Proteomes" id="UP000192578">
    <property type="component" value="Unassembled WGS sequence"/>
</dbReference>
<reference evidence="3" key="1">
    <citation type="submission" date="2017-01" db="EMBL/GenBank/DDBJ databases">
        <title>Comparative genomics of anhydrobiosis in the tardigrade Hypsibius dujardini.</title>
        <authorList>
            <person name="Yoshida Y."/>
            <person name="Koutsovoulos G."/>
            <person name="Laetsch D."/>
            <person name="Stevens L."/>
            <person name="Kumar S."/>
            <person name="Horikawa D."/>
            <person name="Ishino K."/>
            <person name="Komine S."/>
            <person name="Tomita M."/>
            <person name="Blaxter M."/>
            <person name="Arakawa K."/>
        </authorList>
    </citation>
    <scope>NUCLEOTIDE SEQUENCE [LARGE SCALE GENOMIC DNA]</scope>
    <source>
        <strain evidence="3">Z151</strain>
    </source>
</reference>
<name>A0A1W0XDZ5_HYPEX</name>
<feature type="transmembrane region" description="Helical" evidence="1">
    <location>
        <begin position="80"/>
        <end position="103"/>
    </location>
</feature>
<sequence length="150" mass="17101">MAAVFRSCGICSLRIGCFLIAGYTLFLALLLLSFSTHDLYYARNYIIWSRVLYFVFAVLLFVAAVCLFTGTKRSSRQLLGVWVVVFANFILFEIISVCYNIYYYNDSYYPMPLGLRQSALSNILVFGLLIFLNIICLLAVHSHRSTIIGF</sequence>
<keyword evidence="1" id="KW-0472">Membrane</keyword>
<evidence type="ECO:0000313" key="2">
    <source>
        <dbReference type="EMBL" id="OQV25582.1"/>
    </source>
</evidence>
<dbReference type="AlphaFoldDB" id="A0A1W0XDZ5"/>
<dbReference type="PANTHER" id="PTHR36694">
    <property type="entry name" value="PASIFLORA 1, ISOFORM A-RELATED"/>
    <property type="match status" value="1"/>
</dbReference>
<feature type="transmembrane region" description="Helical" evidence="1">
    <location>
        <begin position="12"/>
        <end position="34"/>
    </location>
</feature>
<comment type="caution">
    <text evidence="2">The sequence shown here is derived from an EMBL/GenBank/DDBJ whole genome shotgun (WGS) entry which is preliminary data.</text>
</comment>
<dbReference type="PANTHER" id="PTHR36694:SF11">
    <property type="entry name" value="LP21121P-RELATED"/>
    <property type="match status" value="1"/>
</dbReference>
<keyword evidence="1" id="KW-0812">Transmembrane</keyword>
<accession>A0A1W0XDZ5</accession>
<evidence type="ECO:0000313" key="3">
    <source>
        <dbReference type="Proteomes" id="UP000192578"/>
    </source>
</evidence>